<name>A0AAW0LJX7_QUESU</name>
<evidence type="ECO:0000313" key="1">
    <source>
        <dbReference type="EMBL" id="KAK7851769.1"/>
    </source>
</evidence>
<dbReference type="Proteomes" id="UP000237347">
    <property type="component" value="Unassembled WGS sequence"/>
</dbReference>
<dbReference type="AlphaFoldDB" id="A0AAW0LJX7"/>
<accession>A0AAW0LJX7</accession>
<gene>
    <name evidence="1" type="ORF">CFP56_040979</name>
</gene>
<protein>
    <submittedName>
        <fullName evidence="1">Uncharacterized protein</fullName>
    </submittedName>
</protein>
<evidence type="ECO:0000313" key="2">
    <source>
        <dbReference type="Proteomes" id="UP000237347"/>
    </source>
</evidence>
<proteinExistence type="predicted"/>
<comment type="caution">
    <text evidence="1">The sequence shown here is derived from an EMBL/GenBank/DDBJ whole genome shotgun (WGS) entry which is preliminary data.</text>
</comment>
<sequence>MEFRQPSTCSSLMGEGNEGLLGEVWGLPFDLMNLEAGKDISGGIGKVLDVDCKATDSNQAQFLRVRVEVPLNKLYRGVLLSLTLKQIRCGLPSNMSGYKVYVSTLED</sequence>
<keyword evidence="2" id="KW-1185">Reference proteome</keyword>
<dbReference type="EMBL" id="PKMF04000083">
    <property type="protein sequence ID" value="KAK7851769.1"/>
    <property type="molecule type" value="Genomic_DNA"/>
</dbReference>
<reference evidence="1 2" key="1">
    <citation type="journal article" date="2018" name="Sci. Data">
        <title>The draft genome sequence of cork oak.</title>
        <authorList>
            <person name="Ramos A.M."/>
            <person name="Usie A."/>
            <person name="Barbosa P."/>
            <person name="Barros P.M."/>
            <person name="Capote T."/>
            <person name="Chaves I."/>
            <person name="Simoes F."/>
            <person name="Abreu I."/>
            <person name="Carrasquinho I."/>
            <person name="Faro C."/>
            <person name="Guimaraes J.B."/>
            <person name="Mendonca D."/>
            <person name="Nobrega F."/>
            <person name="Rodrigues L."/>
            <person name="Saibo N.J.M."/>
            <person name="Varela M.C."/>
            <person name="Egas C."/>
            <person name="Matos J."/>
            <person name="Miguel C.M."/>
            <person name="Oliveira M.M."/>
            <person name="Ricardo C.P."/>
            <person name="Goncalves S."/>
        </authorList>
    </citation>
    <scope>NUCLEOTIDE SEQUENCE [LARGE SCALE GENOMIC DNA]</scope>
    <source>
        <strain evidence="2">cv. HL8</strain>
    </source>
</reference>
<organism evidence="1 2">
    <name type="scientific">Quercus suber</name>
    <name type="common">Cork oak</name>
    <dbReference type="NCBI Taxonomy" id="58331"/>
    <lineage>
        <taxon>Eukaryota</taxon>
        <taxon>Viridiplantae</taxon>
        <taxon>Streptophyta</taxon>
        <taxon>Embryophyta</taxon>
        <taxon>Tracheophyta</taxon>
        <taxon>Spermatophyta</taxon>
        <taxon>Magnoliopsida</taxon>
        <taxon>eudicotyledons</taxon>
        <taxon>Gunneridae</taxon>
        <taxon>Pentapetalae</taxon>
        <taxon>rosids</taxon>
        <taxon>fabids</taxon>
        <taxon>Fagales</taxon>
        <taxon>Fagaceae</taxon>
        <taxon>Quercus</taxon>
    </lineage>
</organism>